<proteinExistence type="predicted"/>
<evidence type="ECO:0000313" key="1">
    <source>
        <dbReference type="EMBL" id="MBW63713.1"/>
    </source>
</evidence>
<name>A0A2M4CEH5_9DIPT</name>
<accession>A0A2M4CEH5</accession>
<dbReference type="EMBL" id="GGFJ01014572">
    <property type="protein sequence ID" value="MBW63713.1"/>
    <property type="molecule type" value="Transcribed_RNA"/>
</dbReference>
<reference evidence="1" key="1">
    <citation type="submission" date="2018-01" db="EMBL/GenBank/DDBJ databases">
        <title>An insight into the sialome of Amazonian anophelines.</title>
        <authorList>
            <person name="Ribeiro J.M."/>
            <person name="Scarpassa V."/>
            <person name="Calvo E."/>
        </authorList>
    </citation>
    <scope>NUCLEOTIDE SEQUENCE</scope>
    <source>
        <tissue evidence="1">Salivary glands</tissue>
    </source>
</reference>
<organism evidence="1">
    <name type="scientific">Anopheles marajoara</name>
    <dbReference type="NCBI Taxonomy" id="58244"/>
    <lineage>
        <taxon>Eukaryota</taxon>
        <taxon>Metazoa</taxon>
        <taxon>Ecdysozoa</taxon>
        <taxon>Arthropoda</taxon>
        <taxon>Hexapoda</taxon>
        <taxon>Insecta</taxon>
        <taxon>Pterygota</taxon>
        <taxon>Neoptera</taxon>
        <taxon>Endopterygota</taxon>
        <taxon>Diptera</taxon>
        <taxon>Nematocera</taxon>
        <taxon>Culicoidea</taxon>
        <taxon>Culicidae</taxon>
        <taxon>Anophelinae</taxon>
        <taxon>Anopheles</taxon>
    </lineage>
</organism>
<dbReference type="AlphaFoldDB" id="A0A2M4CEH5"/>
<sequence length="69" mass="7403">MSPPRARASEEAVLSLSLSLCHPLALTILDPGPMHIGPYGSWLSSGSIHRNGHPLCVCVWTGSCPPRRQ</sequence>
<protein>
    <submittedName>
        <fullName evidence="1">Putative secreted protein</fullName>
    </submittedName>
</protein>